<dbReference type="FunFam" id="3.20.20.70:FF:000006">
    <property type="entry name" value="Imidazole glycerol phosphate synthase subunit HisF"/>
    <property type="match status" value="1"/>
</dbReference>
<reference evidence="14" key="1">
    <citation type="submission" date="2017-01" db="EMBL/GenBank/DDBJ databases">
        <authorList>
            <person name="Varghese N."/>
            <person name="Submissions S."/>
        </authorList>
    </citation>
    <scope>NUCLEOTIDE SEQUENCE [LARGE SCALE GENOMIC DNA]</scope>
    <source>
        <strain evidence="14">DSM 44531</strain>
    </source>
</reference>
<evidence type="ECO:0000256" key="7">
    <source>
        <dbReference type="ARBA" id="ARBA00023102"/>
    </source>
</evidence>
<comment type="subcellular location">
    <subcellularLocation>
        <location evidence="1 11">Cytoplasm</location>
    </subcellularLocation>
</comment>
<protein>
    <recommendedName>
        <fullName evidence="11">Imidazole glycerol phosphate synthase subunit HisF</fullName>
        <ecNumber evidence="11">4.3.2.10</ecNumber>
    </recommendedName>
    <alternativeName>
        <fullName evidence="11">IGP synthase cyclase subunit</fullName>
    </alternativeName>
    <alternativeName>
        <fullName evidence="11">IGP synthase subunit HisF</fullName>
    </alternativeName>
    <alternativeName>
        <fullName evidence="11">ImGP synthase subunit HisF</fullName>
        <shortName evidence="11">IGPS subunit HisF</shortName>
    </alternativeName>
</protein>
<evidence type="ECO:0000313" key="14">
    <source>
        <dbReference type="Proteomes" id="UP000186292"/>
    </source>
</evidence>
<keyword evidence="14" id="KW-1185">Reference proteome</keyword>
<dbReference type="GO" id="GO:0005737">
    <property type="term" value="C:cytoplasm"/>
    <property type="evidence" value="ECO:0007669"/>
    <property type="project" value="UniProtKB-SubCell"/>
</dbReference>
<dbReference type="NCBIfam" id="TIGR00735">
    <property type="entry name" value="hisF"/>
    <property type="match status" value="1"/>
</dbReference>
<keyword evidence="6 11" id="KW-0028">Amino-acid biosynthesis</keyword>
<dbReference type="InterPro" id="IPR013785">
    <property type="entry name" value="Aldolase_TIM"/>
</dbReference>
<dbReference type="GO" id="GO:0000105">
    <property type="term" value="P:L-histidine biosynthetic process"/>
    <property type="evidence" value="ECO:0007669"/>
    <property type="project" value="UniProtKB-UniRule"/>
</dbReference>
<evidence type="ECO:0000256" key="6">
    <source>
        <dbReference type="ARBA" id="ARBA00022605"/>
    </source>
</evidence>
<sequence length="261" mass="27537">MVRMSVATRVIPCLDVDNGRVVKGVNFENLRDAGDPVELAKLYGEQGADELTFLDVTASKQGRGTMLEVVRRTADQVFIPLTVGGGVRTEDDVRELLRAGADKVSVNTAAITRPELLGELSQVFGAQCIVLSVDARRVPEGGTPQPSGFEVTTHGGTRSAEIDAVEWAKTGEKLGVGEILLNSMDGDGTKEGFDIELIERVRGAVSIPVIASGGAGKAEHFPPAVKAGADAVLAASIFHFREVSIGEVKKALDDAGCEVRL</sequence>
<dbReference type="Gene3D" id="3.20.20.70">
    <property type="entry name" value="Aldolase class I"/>
    <property type="match status" value="1"/>
</dbReference>
<dbReference type="InterPro" id="IPR006062">
    <property type="entry name" value="His_biosynth"/>
</dbReference>
<dbReference type="STRING" id="1161099.SAMN05444817_103127"/>
<dbReference type="AlphaFoldDB" id="A0A1N7J1H3"/>
<evidence type="ECO:0000313" key="13">
    <source>
        <dbReference type="EMBL" id="SIS43139.1"/>
    </source>
</evidence>
<accession>A0A1N7J1H3</accession>
<dbReference type="GO" id="GO:0000107">
    <property type="term" value="F:imidazoleglycerol-phosphate synthase activity"/>
    <property type="evidence" value="ECO:0007669"/>
    <property type="project" value="UniProtKB-UniRule"/>
</dbReference>
<dbReference type="InterPro" id="IPR004651">
    <property type="entry name" value="HisF"/>
</dbReference>
<evidence type="ECO:0000256" key="8">
    <source>
        <dbReference type="ARBA" id="ARBA00023239"/>
    </source>
</evidence>
<keyword evidence="7 11" id="KW-0368">Histidine biosynthesis</keyword>
<evidence type="ECO:0000256" key="2">
    <source>
        <dbReference type="ARBA" id="ARBA00005091"/>
    </source>
</evidence>
<proteinExistence type="inferred from homology"/>
<keyword evidence="5 11" id="KW-0963">Cytoplasm</keyword>
<keyword evidence="8 11" id="KW-0456">Lyase</keyword>
<evidence type="ECO:0000256" key="5">
    <source>
        <dbReference type="ARBA" id="ARBA00022490"/>
    </source>
</evidence>
<comment type="similarity">
    <text evidence="3 11 12">Belongs to the HisA/HisF family.</text>
</comment>
<organism evidence="13 14">
    <name type="scientific">Corynebacterium appendicis CIP 107643</name>
    <dbReference type="NCBI Taxonomy" id="1161099"/>
    <lineage>
        <taxon>Bacteria</taxon>
        <taxon>Bacillati</taxon>
        <taxon>Actinomycetota</taxon>
        <taxon>Actinomycetes</taxon>
        <taxon>Mycobacteriales</taxon>
        <taxon>Corynebacteriaceae</taxon>
        <taxon>Corynebacterium</taxon>
    </lineage>
</organism>
<dbReference type="UniPathway" id="UPA00031">
    <property type="reaction ID" value="UER00010"/>
</dbReference>
<dbReference type="EMBL" id="FTOF01000003">
    <property type="protein sequence ID" value="SIS43139.1"/>
    <property type="molecule type" value="Genomic_DNA"/>
</dbReference>
<evidence type="ECO:0000256" key="9">
    <source>
        <dbReference type="ARBA" id="ARBA00025475"/>
    </source>
</evidence>
<dbReference type="SUPFAM" id="SSF51366">
    <property type="entry name" value="Ribulose-phoshate binding barrel"/>
    <property type="match status" value="1"/>
</dbReference>
<evidence type="ECO:0000256" key="3">
    <source>
        <dbReference type="ARBA" id="ARBA00009667"/>
    </source>
</evidence>
<gene>
    <name evidence="11" type="primary">hisF</name>
    <name evidence="13" type="ORF">SAMN05444817_103127</name>
</gene>
<evidence type="ECO:0000256" key="12">
    <source>
        <dbReference type="RuleBase" id="RU003657"/>
    </source>
</evidence>
<dbReference type="InterPro" id="IPR011060">
    <property type="entry name" value="RibuloseP-bd_barrel"/>
</dbReference>
<evidence type="ECO:0000256" key="11">
    <source>
        <dbReference type="HAMAP-Rule" id="MF_01013"/>
    </source>
</evidence>
<feature type="active site" evidence="11">
    <location>
        <position position="15"/>
    </location>
</feature>
<evidence type="ECO:0000256" key="4">
    <source>
        <dbReference type="ARBA" id="ARBA00011152"/>
    </source>
</evidence>
<name>A0A1N7J1H3_9CORY</name>
<feature type="active site" evidence="11">
    <location>
        <position position="134"/>
    </location>
</feature>
<dbReference type="EC" id="4.3.2.10" evidence="11"/>
<dbReference type="InterPro" id="IPR050064">
    <property type="entry name" value="IGPS_HisA/HisF"/>
</dbReference>
<dbReference type="PANTHER" id="PTHR21235:SF2">
    <property type="entry name" value="IMIDAZOLE GLYCEROL PHOSPHATE SYNTHASE HISHF"/>
    <property type="match status" value="1"/>
</dbReference>
<dbReference type="Proteomes" id="UP000186292">
    <property type="component" value="Unassembled WGS sequence"/>
</dbReference>
<comment type="pathway">
    <text evidence="2 11">Amino-acid biosynthesis; L-histidine biosynthesis; L-histidine from 5-phospho-alpha-D-ribose 1-diphosphate: step 5/9.</text>
</comment>
<dbReference type="Pfam" id="PF00977">
    <property type="entry name" value="His_biosynth"/>
    <property type="match status" value="1"/>
</dbReference>
<evidence type="ECO:0000256" key="1">
    <source>
        <dbReference type="ARBA" id="ARBA00004496"/>
    </source>
</evidence>
<comment type="subunit">
    <text evidence="4 11">Heterodimer of HisH and HisF.</text>
</comment>
<dbReference type="CDD" id="cd04731">
    <property type="entry name" value="HisF"/>
    <property type="match status" value="1"/>
</dbReference>
<dbReference type="PANTHER" id="PTHR21235">
    <property type="entry name" value="IMIDAZOLE GLYCEROL PHOSPHATE SYNTHASE SUBUNIT HISF/H IGP SYNTHASE SUBUNIT HISF/H"/>
    <property type="match status" value="1"/>
</dbReference>
<dbReference type="GO" id="GO:0016829">
    <property type="term" value="F:lyase activity"/>
    <property type="evidence" value="ECO:0007669"/>
    <property type="project" value="UniProtKB-KW"/>
</dbReference>
<comment type="function">
    <text evidence="9 11">IGPS catalyzes the conversion of PRFAR and glutamine to IGP, AICAR and glutamate. The HisF subunit catalyzes the cyclization activity that produces IGP and AICAR from PRFAR using the ammonia provided by the HisH subunit.</text>
</comment>
<evidence type="ECO:0000256" key="10">
    <source>
        <dbReference type="ARBA" id="ARBA00047838"/>
    </source>
</evidence>
<dbReference type="HAMAP" id="MF_01013">
    <property type="entry name" value="HisF"/>
    <property type="match status" value="1"/>
</dbReference>
<comment type="catalytic activity">
    <reaction evidence="10 11">
        <text>5-[(5-phospho-1-deoxy-D-ribulos-1-ylimino)methylamino]-1-(5-phospho-beta-D-ribosyl)imidazole-4-carboxamide + L-glutamine = D-erythro-1-(imidazol-4-yl)glycerol 3-phosphate + 5-amino-1-(5-phospho-beta-D-ribosyl)imidazole-4-carboxamide + L-glutamate + H(+)</text>
        <dbReference type="Rhea" id="RHEA:24793"/>
        <dbReference type="ChEBI" id="CHEBI:15378"/>
        <dbReference type="ChEBI" id="CHEBI:29985"/>
        <dbReference type="ChEBI" id="CHEBI:58278"/>
        <dbReference type="ChEBI" id="CHEBI:58359"/>
        <dbReference type="ChEBI" id="CHEBI:58475"/>
        <dbReference type="ChEBI" id="CHEBI:58525"/>
        <dbReference type="EC" id="4.3.2.10"/>
    </reaction>
</comment>